<dbReference type="PANTHER" id="PTHR30537">
    <property type="entry name" value="HTH-TYPE TRANSCRIPTIONAL REGULATOR"/>
    <property type="match status" value="1"/>
</dbReference>
<dbReference type="PANTHER" id="PTHR30537:SF72">
    <property type="entry name" value="LYSR FAMILY TRANSCRIPTIONAL REGULATOR"/>
    <property type="match status" value="1"/>
</dbReference>
<dbReference type="InterPro" id="IPR000847">
    <property type="entry name" value="LysR_HTH_N"/>
</dbReference>
<keyword evidence="2" id="KW-0805">Transcription regulation</keyword>
<evidence type="ECO:0000256" key="4">
    <source>
        <dbReference type="ARBA" id="ARBA00023163"/>
    </source>
</evidence>
<dbReference type="OrthoDB" id="8538345at2"/>
<dbReference type="InterPro" id="IPR058163">
    <property type="entry name" value="LysR-type_TF_proteobact-type"/>
</dbReference>
<accession>A0A6L6Q4N0</accession>
<dbReference type="GO" id="GO:0006351">
    <property type="term" value="P:DNA-templated transcription"/>
    <property type="evidence" value="ECO:0007669"/>
    <property type="project" value="TreeGrafter"/>
</dbReference>
<dbReference type="GO" id="GO:0043565">
    <property type="term" value="F:sequence-specific DNA binding"/>
    <property type="evidence" value="ECO:0007669"/>
    <property type="project" value="TreeGrafter"/>
</dbReference>
<dbReference type="Gene3D" id="1.10.10.10">
    <property type="entry name" value="Winged helix-like DNA-binding domain superfamily/Winged helix DNA-binding domain"/>
    <property type="match status" value="1"/>
</dbReference>
<keyword evidence="7" id="KW-1185">Reference proteome</keyword>
<dbReference type="Proteomes" id="UP000484015">
    <property type="component" value="Unassembled WGS sequence"/>
</dbReference>
<dbReference type="PROSITE" id="PS50931">
    <property type="entry name" value="HTH_LYSR"/>
    <property type="match status" value="1"/>
</dbReference>
<dbReference type="EMBL" id="WNLA01000013">
    <property type="protein sequence ID" value="MTW04072.1"/>
    <property type="molecule type" value="Genomic_DNA"/>
</dbReference>
<comment type="caution">
    <text evidence="6">The sequence shown here is derived from an EMBL/GenBank/DDBJ whole genome shotgun (WGS) entry which is preliminary data.</text>
</comment>
<evidence type="ECO:0000259" key="5">
    <source>
        <dbReference type="PROSITE" id="PS50931"/>
    </source>
</evidence>
<keyword evidence="3" id="KW-0238">DNA-binding</keyword>
<proteinExistence type="inferred from homology"/>
<feature type="domain" description="HTH lysR-type" evidence="5">
    <location>
        <begin position="1"/>
        <end position="59"/>
    </location>
</feature>
<dbReference type="InterPro" id="IPR036390">
    <property type="entry name" value="WH_DNA-bd_sf"/>
</dbReference>
<evidence type="ECO:0000313" key="6">
    <source>
        <dbReference type="EMBL" id="MTW04072.1"/>
    </source>
</evidence>
<name>A0A6L6Q4N0_9BURK</name>
<keyword evidence="4" id="KW-0804">Transcription</keyword>
<comment type="similarity">
    <text evidence="1">Belongs to the LysR transcriptional regulatory family.</text>
</comment>
<dbReference type="SUPFAM" id="SSF46785">
    <property type="entry name" value="Winged helix' DNA-binding domain"/>
    <property type="match status" value="1"/>
</dbReference>
<dbReference type="CDD" id="cd08472">
    <property type="entry name" value="PBP2_CrgA_like_3"/>
    <property type="match status" value="1"/>
</dbReference>
<dbReference type="Pfam" id="PF00126">
    <property type="entry name" value="HTH_1"/>
    <property type="match status" value="1"/>
</dbReference>
<dbReference type="InterPro" id="IPR036388">
    <property type="entry name" value="WH-like_DNA-bd_sf"/>
</dbReference>
<dbReference type="GO" id="GO:0003700">
    <property type="term" value="F:DNA-binding transcription factor activity"/>
    <property type="evidence" value="ECO:0007669"/>
    <property type="project" value="InterPro"/>
</dbReference>
<dbReference type="FunFam" id="1.10.10.10:FF:000001">
    <property type="entry name" value="LysR family transcriptional regulator"/>
    <property type="match status" value="1"/>
</dbReference>
<dbReference type="AlphaFoldDB" id="A0A6L6Q4N0"/>
<dbReference type="Gene3D" id="3.40.190.290">
    <property type="match status" value="1"/>
</dbReference>
<protein>
    <submittedName>
        <fullName evidence="6">LysR family transcriptional regulator</fullName>
    </submittedName>
</protein>
<dbReference type="Pfam" id="PF03466">
    <property type="entry name" value="LysR_substrate"/>
    <property type="match status" value="1"/>
</dbReference>
<evidence type="ECO:0000256" key="3">
    <source>
        <dbReference type="ARBA" id="ARBA00023125"/>
    </source>
</evidence>
<evidence type="ECO:0000313" key="7">
    <source>
        <dbReference type="Proteomes" id="UP000484015"/>
    </source>
</evidence>
<dbReference type="SUPFAM" id="SSF53850">
    <property type="entry name" value="Periplasmic binding protein-like II"/>
    <property type="match status" value="1"/>
</dbReference>
<dbReference type="InterPro" id="IPR005119">
    <property type="entry name" value="LysR_subst-bd"/>
</dbReference>
<dbReference type="RefSeq" id="WP_155440431.1">
    <property type="nucleotide sequence ID" value="NZ_WNLA01000013.1"/>
</dbReference>
<organism evidence="6 7">
    <name type="scientific">Pseudoduganella ginsengisoli</name>
    <dbReference type="NCBI Taxonomy" id="1462440"/>
    <lineage>
        <taxon>Bacteria</taxon>
        <taxon>Pseudomonadati</taxon>
        <taxon>Pseudomonadota</taxon>
        <taxon>Betaproteobacteria</taxon>
        <taxon>Burkholderiales</taxon>
        <taxon>Oxalobacteraceae</taxon>
        <taxon>Telluria group</taxon>
        <taxon>Pseudoduganella</taxon>
    </lineage>
</organism>
<reference evidence="6 7" key="1">
    <citation type="submission" date="2019-11" db="EMBL/GenBank/DDBJ databases">
        <title>Type strains purchased from KCTC, JCM and DSMZ.</title>
        <authorList>
            <person name="Lu H."/>
        </authorList>
    </citation>
    <scope>NUCLEOTIDE SEQUENCE [LARGE SCALE GENOMIC DNA]</scope>
    <source>
        <strain evidence="6 7">KCTC 42409</strain>
    </source>
</reference>
<evidence type="ECO:0000256" key="1">
    <source>
        <dbReference type="ARBA" id="ARBA00009437"/>
    </source>
</evidence>
<sequence length="297" mass="32384">MDRFDTMRLFCRIVELGSFSRAAADLHLPAATATHAIRALETRLGVRLLQRTTRHVSPTPDGDAYYQRSVRILADVEETEAGLGHGGAPPRGKLRVDLQGTLARTYVLPRLDAFLDRYPDISLEIGMGDRLADLVREGIDCVLRVGELADSAMIGKRVATLRQVTCAAPSYVDRHGAPAGLDDLPRHRAVNFIAPNGKPFPFDYVIGGAVRSVTLPGVVSVTDADAYVACAERGLGLVQLPRYHVERQLAAGTLLQILPQLVAPDMPVSVLYPHARQLSPRVRVFVHWLADVMASVS</sequence>
<gene>
    <name evidence="6" type="ORF">GM668_18485</name>
</gene>
<evidence type="ECO:0000256" key="2">
    <source>
        <dbReference type="ARBA" id="ARBA00023015"/>
    </source>
</evidence>